<evidence type="ECO:0000313" key="2">
    <source>
        <dbReference type="Proteomes" id="UP000789739"/>
    </source>
</evidence>
<dbReference type="EMBL" id="CAJVPI010001066">
    <property type="protein sequence ID" value="CAG8592451.1"/>
    <property type="molecule type" value="Genomic_DNA"/>
</dbReference>
<protein>
    <submittedName>
        <fullName evidence="1">4438_t:CDS:1</fullName>
    </submittedName>
</protein>
<accession>A0A9N9C6H4</accession>
<reference evidence="1" key="1">
    <citation type="submission" date="2021-06" db="EMBL/GenBank/DDBJ databases">
        <authorList>
            <person name="Kallberg Y."/>
            <person name="Tangrot J."/>
            <person name="Rosling A."/>
        </authorList>
    </citation>
    <scope>NUCLEOTIDE SEQUENCE</scope>
    <source>
        <strain evidence="1">BR232B</strain>
    </source>
</reference>
<name>A0A9N9C6H4_9GLOM</name>
<keyword evidence="2" id="KW-1185">Reference proteome</keyword>
<gene>
    <name evidence="1" type="ORF">PBRASI_LOCUS7197</name>
</gene>
<comment type="caution">
    <text evidence="1">The sequence shown here is derived from an EMBL/GenBank/DDBJ whole genome shotgun (WGS) entry which is preliminary data.</text>
</comment>
<sequence length="102" mass="11178">MQAQITSKSSPQSLCYSTAACLFLTRDILPIPKLSDSLNKKLSIVLPSSRQPMGLYPSMRSLEWVDLMTTTVGPLASRRVHGMSLAGREAENRASRKKLGSL</sequence>
<evidence type="ECO:0000313" key="1">
    <source>
        <dbReference type="EMBL" id="CAG8592451.1"/>
    </source>
</evidence>
<proteinExistence type="predicted"/>
<dbReference type="Proteomes" id="UP000789739">
    <property type="component" value="Unassembled WGS sequence"/>
</dbReference>
<organism evidence="1 2">
    <name type="scientific">Paraglomus brasilianum</name>
    <dbReference type="NCBI Taxonomy" id="144538"/>
    <lineage>
        <taxon>Eukaryota</taxon>
        <taxon>Fungi</taxon>
        <taxon>Fungi incertae sedis</taxon>
        <taxon>Mucoromycota</taxon>
        <taxon>Glomeromycotina</taxon>
        <taxon>Glomeromycetes</taxon>
        <taxon>Paraglomerales</taxon>
        <taxon>Paraglomeraceae</taxon>
        <taxon>Paraglomus</taxon>
    </lineage>
</organism>
<dbReference type="AlphaFoldDB" id="A0A9N9C6H4"/>